<dbReference type="EMBL" id="JABFAD010000005">
    <property type="protein sequence ID" value="MBA0798305.1"/>
    <property type="molecule type" value="Genomic_DNA"/>
</dbReference>
<keyword evidence="2" id="KW-1185">Reference proteome</keyword>
<sequence length="19" mass="2116">MFREILCNSPELGPRSIGP</sequence>
<evidence type="ECO:0000313" key="1">
    <source>
        <dbReference type="EMBL" id="MBA0798305.1"/>
    </source>
</evidence>
<dbReference type="AlphaFoldDB" id="A0A7J9GND9"/>
<organism evidence="1 2">
    <name type="scientific">Gossypium harknessii</name>
    <dbReference type="NCBI Taxonomy" id="34285"/>
    <lineage>
        <taxon>Eukaryota</taxon>
        <taxon>Viridiplantae</taxon>
        <taxon>Streptophyta</taxon>
        <taxon>Embryophyta</taxon>
        <taxon>Tracheophyta</taxon>
        <taxon>Spermatophyta</taxon>
        <taxon>Magnoliopsida</taxon>
        <taxon>eudicotyledons</taxon>
        <taxon>Gunneridae</taxon>
        <taxon>Pentapetalae</taxon>
        <taxon>rosids</taxon>
        <taxon>malvids</taxon>
        <taxon>Malvales</taxon>
        <taxon>Malvaceae</taxon>
        <taxon>Malvoideae</taxon>
        <taxon>Gossypium</taxon>
    </lineage>
</organism>
<proteinExistence type="predicted"/>
<dbReference type="Proteomes" id="UP000593560">
    <property type="component" value="Unassembled WGS sequence"/>
</dbReference>
<gene>
    <name evidence="1" type="ORF">Gohar_008907</name>
</gene>
<comment type="caution">
    <text evidence="1">The sequence shown here is derived from an EMBL/GenBank/DDBJ whole genome shotgun (WGS) entry which is preliminary data.</text>
</comment>
<protein>
    <submittedName>
        <fullName evidence="1">Uncharacterized protein</fullName>
    </submittedName>
</protein>
<reference evidence="1 2" key="1">
    <citation type="journal article" date="2019" name="Genome Biol. Evol.">
        <title>Insights into the evolution of the New World diploid cottons (Gossypium, subgenus Houzingenia) based on genome sequencing.</title>
        <authorList>
            <person name="Grover C.E."/>
            <person name="Arick M.A. 2nd"/>
            <person name="Thrash A."/>
            <person name="Conover J.L."/>
            <person name="Sanders W.S."/>
            <person name="Peterson D.G."/>
            <person name="Frelichowski J.E."/>
            <person name="Scheffler J.A."/>
            <person name="Scheffler B.E."/>
            <person name="Wendel J.F."/>
        </authorList>
    </citation>
    <scope>NUCLEOTIDE SEQUENCE [LARGE SCALE GENOMIC DNA]</scope>
    <source>
        <strain evidence="1">0</strain>
        <tissue evidence="1">Leaf</tissue>
    </source>
</reference>
<evidence type="ECO:0000313" key="2">
    <source>
        <dbReference type="Proteomes" id="UP000593560"/>
    </source>
</evidence>
<name>A0A7J9GND9_9ROSI</name>
<accession>A0A7J9GND9</accession>